<dbReference type="Proteomes" id="UP000609879">
    <property type="component" value="Unassembled WGS sequence"/>
</dbReference>
<evidence type="ECO:0008006" key="3">
    <source>
        <dbReference type="Google" id="ProtNLM"/>
    </source>
</evidence>
<comment type="caution">
    <text evidence="1">The sequence shown here is derived from an EMBL/GenBank/DDBJ whole genome shotgun (WGS) entry which is preliminary data.</text>
</comment>
<sequence length="131" mass="14596">MAIRAKATFRANGRGMRAAGRSEGVYRDLERRADRVIDLALEIYAPHRKTGDYGRGLKKVRTRVRGKAAVQVVATDWKSDLLERGSPPHVIEPRAKKALAWPGGQHPVRRVQHPGTPALHILRRALRAAGR</sequence>
<proteinExistence type="predicted"/>
<gene>
    <name evidence="1" type="ORF">Ade02nite_19740</name>
</gene>
<protein>
    <recommendedName>
        <fullName evidence="3">HK97 gp10 family phage protein</fullName>
    </recommendedName>
</protein>
<evidence type="ECO:0000313" key="2">
    <source>
        <dbReference type="Proteomes" id="UP000609879"/>
    </source>
</evidence>
<organism evidence="1 2">
    <name type="scientific">Paractinoplanes deccanensis</name>
    <dbReference type="NCBI Taxonomy" id="113561"/>
    <lineage>
        <taxon>Bacteria</taxon>
        <taxon>Bacillati</taxon>
        <taxon>Actinomycetota</taxon>
        <taxon>Actinomycetes</taxon>
        <taxon>Micromonosporales</taxon>
        <taxon>Micromonosporaceae</taxon>
        <taxon>Paractinoplanes</taxon>
    </lineage>
</organism>
<accession>A0ABQ3Y014</accession>
<keyword evidence="2" id="KW-1185">Reference proteome</keyword>
<name>A0ABQ3Y014_9ACTN</name>
<reference evidence="1 2" key="1">
    <citation type="submission" date="2021-01" db="EMBL/GenBank/DDBJ databases">
        <title>Whole genome shotgun sequence of Actinoplanes deccanensis NBRC 13994.</title>
        <authorList>
            <person name="Komaki H."/>
            <person name="Tamura T."/>
        </authorList>
    </citation>
    <scope>NUCLEOTIDE SEQUENCE [LARGE SCALE GENOMIC DNA]</scope>
    <source>
        <strain evidence="1 2">NBRC 13994</strain>
    </source>
</reference>
<dbReference type="RefSeq" id="WP_203761258.1">
    <property type="nucleotide sequence ID" value="NZ_BAAABO010000029.1"/>
</dbReference>
<dbReference type="EMBL" id="BOMI01000033">
    <property type="protein sequence ID" value="GID73333.1"/>
    <property type="molecule type" value="Genomic_DNA"/>
</dbReference>
<evidence type="ECO:0000313" key="1">
    <source>
        <dbReference type="EMBL" id="GID73333.1"/>
    </source>
</evidence>